<dbReference type="AlphaFoldDB" id="A0A316V4T7"/>
<dbReference type="PROSITE" id="PS50082">
    <property type="entry name" value="WD_REPEATS_2"/>
    <property type="match status" value="2"/>
</dbReference>
<name>A0A316V4T7_9BASI</name>
<dbReference type="Pfam" id="PF00400">
    <property type="entry name" value="WD40"/>
    <property type="match status" value="2"/>
</dbReference>
<keyword evidence="2" id="KW-0677">Repeat</keyword>
<dbReference type="STRING" id="1280837.A0A316V4T7"/>
<sequence length="465" mass="49597">MDDEVFQLGASSQKQTLSISSSFVQRARPTFWLDLNAANQVGSSAPYVTQLVSIPSSSIVSYTDDGIFRTHDRASLSVIGIFQWEQGGICSAIKPVQNGFISAGKSGMIGYWDARQPTPTISLQGPSNAPYLSLASSTVDTNTIAAGTELQGTDARIDLWDIRKPDVPVLSYLETHSDDITSLDFHPTLHNILLSAASDALIAISDTRQQNEDDSVVGVINAGASVARAGWGGSSKVYPKASPVDDDEEISSSASNLPPLGAFYGVSDMQTVGIWEADGFSELLPVRDVRQTQMETNIPTHRHWQTEYAIDANYDSSLLENSESVGLFCGEQNGGMALMEIPHDNNNSQSSSSPNWSLHCLTSGGHADIVRSVTWDPASYILYSGGEDGRLCAWSLSGDQSSAQSNAAAAIATSLDASNNESNTDSTSDEFGGPGPKRKPLKGSTHSSSPLHSGRTASSKSYRPY</sequence>
<dbReference type="GeneID" id="37021557"/>
<dbReference type="InterPro" id="IPR036322">
    <property type="entry name" value="WD40_repeat_dom_sf"/>
</dbReference>
<keyword evidence="1 3" id="KW-0853">WD repeat</keyword>
<evidence type="ECO:0000256" key="3">
    <source>
        <dbReference type="PROSITE-ProRule" id="PRU00221"/>
    </source>
</evidence>
<accession>A0A316V4T7</accession>
<evidence type="ECO:0000313" key="5">
    <source>
        <dbReference type="EMBL" id="PWN31243.1"/>
    </source>
</evidence>
<dbReference type="SMART" id="SM00320">
    <property type="entry name" value="WD40"/>
    <property type="match status" value="3"/>
</dbReference>
<dbReference type="InParanoid" id="A0A316V4T7"/>
<evidence type="ECO:0000313" key="6">
    <source>
        <dbReference type="Proteomes" id="UP000245771"/>
    </source>
</evidence>
<dbReference type="InterPro" id="IPR039328">
    <property type="entry name" value="WDR89"/>
</dbReference>
<feature type="compositionally biased region" description="Low complexity" evidence="4">
    <location>
        <begin position="414"/>
        <end position="430"/>
    </location>
</feature>
<dbReference type="SUPFAM" id="SSF50978">
    <property type="entry name" value="WD40 repeat-like"/>
    <property type="match status" value="1"/>
</dbReference>
<organism evidence="5 6">
    <name type="scientific">Meira miltonrushii</name>
    <dbReference type="NCBI Taxonomy" id="1280837"/>
    <lineage>
        <taxon>Eukaryota</taxon>
        <taxon>Fungi</taxon>
        <taxon>Dikarya</taxon>
        <taxon>Basidiomycota</taxon>
        <taxon>Ustilaginomycotina</taxon>
        <taxon>Exobasidiomycetes</taxon>
        <taxon>Exobasidiales</taxon>
        <taxon>Brachybasidiaceae</taxon>
        <taxon>Meira</taxon>
    </lineage>
</organism>
<dbReference type="OrthoDB" id="25131at2759"/>
<gene>
    <name evidence="5" type="ORF">FA14DRAFT_162852</name>
</gene>
<feature type="repeat" description="WD" evidence="3">
    <location>
        <begin position="363"/>
        <end position="404"/>
    </location>
</feature>
<feature type="repeat" description="WD" evidence="3">
    <location>
        <begin position="173"/>
        <end position="215"/>
    </location>
</feature>
<dbReference type="PANTHER" id="PTHR22889">
    <property type="entry name" value="WD REPEAT-CONTAINING PROTEIN 89"/>
    <property type="match status" value="1"/>
</dbReference>
<feature type="compositionally biased region" description="Polar residues" evidence="4">
    <location>
        <begin position="444"/>
        <end position="465"/>
    </location>
</feature>
<evidence type="ECO:0000256" key="2">
    <source>
        <dbReference type="ARBA" id="ARBA00022737"/>
    </source>
</evidence>
<evidence type="ECO:0000256" key="4">
    <source>
        <dbReference type="SAM" id="MobiDB-lite"/>
    </source>
</evidence>
<dbReference type="Gene3D" id="2.130.10.10">
    <property type="entry name" value="YVTN repeat-like/Quinoprotein amine dehydrogenase"/>
    <property type="match status" value="2"/>
</dbReference>
<dbReference type="FunCoup" id="A0A316V4T7">
    <property type="interactions" value="262"/>
</dbReference>
<dbReference type="InterPro" id="IPR001680">
    <property type="entry name" value="WD40_rpt"/>
</dbReference>
<dbReference type="Proteomes" id="UP000245771">
    <property type="component" value="Unassembled WGS sequence"/>
</dbReference>
<protein>
    <submittedName>
        <fullName evidence="5">WD40 repeat-like protein</fullName>
    </submittedName>
</protein>
<evidence type="ECO:0000256" key="1">
    <source>
        <dbReference type="ARBA" id="ARBA00022574"/>
    </source>
</evidence>
<dbReference type="EMBL" id="KZ819615">
    <property type="protein sequence ID" value="PWN31243.1"/>
    <property type="molecule type" value="Genomic_DNA"/>
</dbReference>
<proteinExistence type="predicted"/>
<feature type="region of interest" description="Disordered" evidence="4">
    <location>
        <begin position="414"/>
        <end position="465"/>
    </location>
</feature>
<dbReference type="PANTHER" id="PTHR22889:SF0">
    <property type="entry name" value="WD REPEAT-CONTAINING PROTEIN 89"/>
    <property type="match status" value="1"/>
</dbReference>
<keyword evidence="6" id="KW-1185">Reference proteome</keyword>
<dbReference type="RefSeq" id="XP_025351545.1">
    <property type="nucleotide sequence ID" value="XM_025499776.1"/>
</dbReference>
<dbReference type="InterPro" id="IPR015943">
    <property type="entry name" value="WD40/YVTN_repeat-like_dom_sf"/>
</dbReference>
<dbReference type="PROSITE" id="PS50294">
    <property type="entry name" value="WD_REPEATS_REGION"/>
    <property type="match status" value="1"/>
</dbReference>
<reference evidence="5 6" key="1">
    <citation type="journal article" date="2018" name="Mol. Biol. Evol.">
        <title>Broad Genomic Sampling Reveals a Smut Pathogenic Ancestry of the Fungal Clade Ustilaginomycotina.</title>
        <authorList>
            <person name="Kijpornyongpan T."/>
            <person name="Mondo S.J."/>
            <person name="Barry K."/>
            <person name="Sandor L."/>
            <person name="Lee J."/>
            <person name="Lipzen A."/>
            <person name="Pangilinan J."/>
            <person name="LaButti K."/>
            <person name="Hainaut M."/>
            <person name="Henrissat B."/>
            <person name="Grigoriev I.V."/>
            <person name="Spatafora J.W."/>
            <person name="Aime M.C."/>
        </authorList>
    </citation>
    <scope>NUCLEOTIDE SEQUENCE [LARGE SCALE GENOMIC DNA]</scope>
    <source>
        <strain evidence="5 6">MCA 3882</strain>
    </source>
</reference>